<evidence type="ECO:0000256" key="1">
    <source>
        <dbReference type="SAM" id="MobiDB-lite"/>
    </source>
</evidence>
<feature type="chain" id="PRO_5015925781" description="YHYH domain-containing protein" evidence="2">
    <location>
        <begin position="20"/>
        <end position="45"/>
    </location>
</feature>
<proteinExistence type="predicted"/>
<organism evidence="3 4">
    <name type="scientific">Oligella urethralis</name>
    <dbReference type="NCBI Taxonomy" id="90245"/>
    <lineage>
        <taxon>Bacteria</taxon>
        <taxon>Pseudomonadati</taxon>
        <taxon>Pseudomonadota</taxon>
        <taxon>Betaproteobacteria</taxon>
        <taxon>Burkholderiales</taxon>
        <taxon>Alcaligenaceae</taxon>
        <taxon>Oligella</taxon>
    </lineage>
</organism>
<keyword evidence="2" id="KW-0732">Signal</keyword>
<dbReference type="EMBL" id="UATH01000001">
    <property type="protein sequence ID" value="SPY08151.1"/>
    <property type="molecule type" value="Genomic_DNA"/>
</dbReference>
<name>A0A2X1UUR7_9BURK</name>
<gene>
    <name evidence="3" type="ORF">NCTC11009_01372</name>
</gene>
<dbReference type="AlphaFoldDB" id="A0A2X1UUR7"/>
<protein>
    <recommendedName>
        <fullName evidence="5">YHYH domain-containing protein</fullName>
    </recommendedName>
</protein>
<feature type="compositionally biased region" description="Basic and acidic residues" evidence="1">
    <location>
        <begin position="26"/>
        <end position="39"/>
    </location>
</feature>
<reference evidence="3 4" key="1">
    <citation type="submission" date="2018-06" db="EMBL/GenBank/DDBJ databases">
        <authorList>
            <consortium name="Pathogen Informatics"/>
            <person name="Doyle S."/>
        </authorList>
    </citation>
    <scope>NUCLEOTIDE SEQUENCE [LARGE SCALE GENOMIC DNA]</scope>
    <source>
        <strain evidence="3 4">NCTC11009</strain>
    </source>
</reference>
<evidence type="ECO:0000313" key="3">
    <source>
        <dbReference type="EMBL" id="SPY08151.1"/>
    </source>
</evidence>
<sequence length="45" mass="4841">MKKLIAAFMLCLVTLSAIAPAHAHSGRTDKNGCHNDNKNGGRHCH</sequence>
<dbReference type="Proteomes" id="UP000250242">
    <property type="component" value="Unassembled WGS sequence"/>
</dbReference>
<accession>A0A2X1UUR7</accession>
<evidence type="ECO:0000256" key="2">
    <source>
        <dbReference type="SAM" id="SignalP"/>
    </source>
</evidence>
<feature type="signal peptide" evidence="2">
    <location>
        <begin position="1"/>
        <end position="19"/>
    </location>
</feature>
<evidence type="ECO:0000313" key="4">
    <source>
        <dbReference type="Proteomes" id="UP000250242"/>
    </source>
</evidence>
<dbReference type="NCBIfam" id="NF033223">
    <property type="entry name" value="YHYH_alt"/>
    <property type="match status" value="1"/>
</dbReference>
<feature type="region of interest" description="Disordered" evidence="1">
    <location>
        <begin position="23"/>
        <end position="45"/>
    </location>
</feature>
<dbReference type="InterPro" id="IPR047773">
    <property type="entry name" value="YHYH_dom_bact"/>
</dbReference>
<evidence type="ECO:0008006" key="5">
    <source>
        <dbReference type="Google" id="ProtNLM"/>
    </source>
</evidence>